<gene>
    <name evidence="2" type="ORF">GGR06_001659</name>
</gene>
<feature type="compositionally biased region" description="Polar residues" evidence="1">
    <location>
        <begin position="1"/>
        <end position="20"/>
    </location>
</feature>
<dbReference type="EMBL" id="JACIER010000005">
    <property type="protein sequence ID" value="MBB4043873.1"/>
    <property type="molecule type" value="Genomic_DNA"/>
</dbReference>
<dbReference type="AlphaFoldDB" id="A0A840D648"/>
<dbReference type="RefSeq" id="WP_158332191.1">
    <property type="nucleotide sequence ID" value="NZ_JACIER010000005.1"/>
</dbReference>
<name>A0A840D648_9BACE</name>
<comment type="caution">
    <text evidence="2">The sequence shown here is derived from an EMBL/GenBank/DDBJ whole genome shotgun (WGS) entry which is preliminary data.</text>
</comment>
<sequence>MKKVTIATSSMMQRNQPSQSSRDDQTDLLKSSNGACPQSEGLSSKGEGSPEKEVELSQTNLSKYPDGTRAQQVYPQQISDIPNRSLEQFQNLHCDTLLHEPCMRCDCDCPKHYLSEEHRKEQLAYLNGR</sequence>
<feature type="region of interest" description="Disordered" evidence="1">
    <location>
        <begin position="1"/>
        <end position="70"/>
    </location>
</feature>
<reference evidence="2" key="1">
    <citation type="submission" date="2020-08" db="EMBL/GenBank/DDBJ databases">
        <title>Genomic Encyclopedia of Type Strains, Phase IV (KMG-IV): sequencing the most valuable type-strain genomes for metagenomic binning, comparative biology and taxonomic classification.</title>
        <authorList>
            <person name="Goeker M."/>
        </authorList>
    </citation>
    <scope>NUCLEOTIDE SEQUENCE [LARGE SCALE GENOMIC DNA]</scope>
    <source>
        <strain evidence="2">DSM 105720</strain>
    </source>
</reference>
<evidence type="ECO:0000313" key="3">
    <source>
        <dbReference type="Proteomes" id="UP000560658"/>
    </source>
</evidence>
<feature type="compositionally biased region" description="Polar residues" evidence="1">
    <location>
        <begin position="28"/>
        <end position="42"/>
    </location>
</feature>
<proteinExistence type="predicted"/>
<accession>A0A840D648</accession>
<organism evidence="2 3">
    <name type="scientific">Bacteroides reticulotermitis</name>
    <dbReference type="NCBI Taxonomy" id="1133319"/>
    <lineage>
        <taxon>Bacteria</taxon>
        <taxon>Pseudomonadati</taxon>
        <taxon>Bacteroidota</taxon>
        <taxon>Bacteroidia</taxon>
        <taxon>Bacteroidales</taxon>
        <taxon>Bacteroidaceae</taxon>
        <taxon>Bacteroides</taxon>
    </lineage>
</organism>
<protein>
    <submittedName>
        <fullName evidence="2">Uncharacterized protein</fullName>
    </submittedName>
</protein>
<dbReference type="Proteomes" id="UP000560658">
    <property type="component" value="Unassembled WGS sequence"/>
</dbReference>
<evidence type="ECO:0000256" key="1">
    <source>
        <dbReference type="SAM" id="MobiDB-lite"/>
    </source>
</evidence>
<keyword evidence="3" id="KW-1185">Reference proteome</keyword>
<evidence type="ECO:0000313" key="2">
    <source>
        <dbReference type="EMBL" id="MBB4043873.1"/>
    </source>
</evidence>